<accession>A0A974BRZ5</accession>
<dbReference type="AlphaFoldDB" id="A0A974BRZ5"/>
<reference evidence="2" key="1">
    <citation type="journal article" date="2016" name="Nature">
        <title>Genome evolution in the allotetraploid frog Xenopus laevis.</title>
        <authorList>
            <person name="Session A.M."/>
            <person name="Uno Y."/>
            <person name="Kwon T."/>
            <person name="Chapman J.A."/>
            <person name="Toyoda A."/>
            <person name="Takahashi S."/>
            <person name="Fukui A."/>
            <person name="Hikosaka A."/>
            <person name="Suzuki A."/>
            <person name="Kondo M."/>
            <person name="van Heeringen S.J."/>
            <person name="Quigley I."/>
            <person name="Heinz S."/>
            <person name="Ogino H."/>
            <person name="Ochi H."/>
            <person name="Hellsten U."/>
            <person name="Lyons J.B."/>
            <person name="Simakov O."/>
            <person name="Putnam N."/>
            <person name="Stites J."/>
            <person name="Kuroki Y."/>
            <person name="Tanaka T."/>
            <person name="Michiue T."/>
            <person name="Watanabe M."/>
            <person name="Bogdanovic O."/>
            <person name="Lister R."/>
            <person name="Georgiou G."/>
            <person name="Paranjpe S.S."/>
            <person name="van Kruijsbergen I."/>
            <person name="Shu S."/>
            <person name="Carlson J."/>
            <person name="Kinoshita T."/>
            <person name="Ohta Y."/>
            <person name="Mawaribuchi S."/>
            <person name="Jenkins J."/>
            <person name="Grimwood J."/>
            <person name="Schmutz J."/>
            <person name="Mitros T."/>
            <person name="Mozaffari S.V."/>
            <person name="Suzuki Y."/>
            <person name="Haramoto Y."/>
            <person name="Yamamoto T.S."/>
            <person name="Takagi C."/>
            <person name="Heald R."/>
            <person name="Miller K."/>
            <person name="Haudenschild C."/>
            <person name="Kitzman J."/>
            <person name="Nakayama T."/>
            <person name="Izutsu Y."/>
            <person name="Robert J."/>
            <person name="Fortriede J."/>
            <person name="Burns K."/>
            <person name="Lotay V."/>
            <person name="Karimi K."/>
            <person name="Yasuoka Y."/>
            <person name="Dichmann D.S."/>
            <person name="Flajnik M.F."/>
            <person name="Houston D.W."/>
            <person name="Shendure J."/>
            <person name="DuPasquier L."/>
            <person name="Vize P.D."/>
            <person name="Zorn A.M."/>
            <person name="Ito M."/>
            <person name="Marcotte E.M."/>
            <person name="Wallingford J.B."/>
            <person name="Ito Y."/>
            <person name="Asashima M."/>
            <person name="Ueno N."/>
            <person name="Matsuda Y."/>
            <person name="Veenstra G.J."/>
            <person name="Fujiyama A."/>
            <person name="Harland R.M."/>
            <person name="Taira M."/>
            <person name="Rokhsar D.S."/>
        </authorList>
    </citation>
    <scope>NUCLEOTIDE SEQUENCE [LARGE SCALE GENOMIC DNA]</scope>
    <source>
        <strain evidence="2">J</strain>
    </source>
</reference>
<dbReference type="EMBL" id="CM004483">
    <property type="protein sequence ID" value="OCT59939.1"/>
    <property type="molecule type" value="Genomic_DNA"/>
</dbReference>
<name>A0A974BRZ5_XENLA</name>
<evidence type="ECO:0000313" key="2">
    <source>
        <dbReference type="Proteomes" id="UP000694892"/>
    </source>
</evidence>
<evidence type="ECO:0000313" key="1">
    <source>
        <dbReference type="EMBL" id="OCT59939.1"/>
    </source>
</evidence>
<organism evidence="1 2">
    <name type="scientific">Xenopus laevis</name>
    <name type="common">African clawed frog</name>
    <dbReference type="NCBI Taxonomy" id="8355"/>
    <lineage>
        <taxon>Eukaryota</taxon>
        <taxon>Metazoa</taxon>
        <taxon>Chordata</taxon>
        <taxon>Craniata</taxon>
        <taxon>Vertebrata</taxon>
        <taxon>Euteleostomi</taxon>
        <taxon>Amphibia</taxon>
        <taxon>Batrachia</taxon>
        <taxon>Anura</taxon>
        <taxon>Pipoidea</taxon>
        <taxon>Pipidae</taxon>
        <taxon>Xenopodinae</taxon>
        <taxon>Xenopus</taxon>
        <taxon>Xenopus</taxon>
    </lineage>
</organism>
<dbReference type="Proteomes" id="UP000694892">
    <property type="component" value="Chromosome 9_10S"/>
</dbReference>
<gene>
    <name evidence="1" type="ORF">XELAEV_18045958mg</name>
</gene>
<protein>
    <submittedName>
        <fullName evidence="1">Uncharacterized protein</fullName>
    </submittedName>
</protein>
<sequence length="75" mass="8340">MMLGGRPLSLTLAVLHPYRLPIINTCTAPLCICDPIQSRTSYLPIVSEDPSVNMSRLIKVVLALCMKYPLYSLHP</sequence>
<proteinExistence type="predicted"/>